<feature type="non-terminal residue" evidence="1">
    <location>
        <position position="87"/>
    </location>
</feature>
<dbReference type="Proteomes" id="UP000276133">
    <property type="component" value="Unassembled WGS sequence"/>
</dbReference>
<dbReference type="EMBL" id="REGN01008786">
    <property type="protein sequence ID" value="RNA02682.1"/>
    <property type="molecule type" value="Genomic_DNA"/>
</dbReference>
<reference evidence="1 2" key="1">
    <citation type="journal article" date="2018" name="Sci. Rep.">
        <title>Genomic signatures of local adaptation to the degree of environmental predictability in rotifers.</title>
        <authorList>
            <person name="Franch-Gras L."/>
            <person name="Hahn C."/>
            <person name="Garcia-Roger E.M."/>
            <person name="Carmona M.J."/>
            <person name="Serra M."/>
            <person name="Gomez A."/>
        </authorList>
    </citation>
    <scope>NUCLEOTIDE SEQUENCE [LARGE SCALE GENOMIC DNA]</scope>
    <source>
        <strain evidence="1">HYR1</strain>
    </source>
</reference>
<evidence type="ECO:0000313" key="2">
    <source>
        <dbReference type="Proteomes" id="UP000276133"/>
    </source>
</evidence>
<organism evidence="1 2">
    <name type="scientific">Brachionus plicatilis</name>
    <name type="common">Marine rotifer</name>
    <name type="synonym">Brachionus muelleri</name>
    <dbReference type="NCBI Taxonomy" id="10195"/>
    <lineage>
        <taxon>Eukaryota</taxon>
        <taxon>Metazoa</taxon>
        <taxon>Spiralia</taxon>
        <taxon>Gnathifera</taxon>
        <taxon>Rotifera</taxon>
        <taxon>Eurotatoria</taxon>
        <taxon>Monogononta</taxon>
        <taxon>Pseudotrocha</taxon>
        <taxon>Ploima</taxon>
        <taxon>Brachionidae</taxon>
        <taxon>Brachionus</taxon>
    </lineage>
</organism>
<evidence type="ECO:0000313" key="1">
    <source>
        <dbReference type="EMBL" id="RNA02682.1"/>
    </source>
</evidence>
<accession>A0A3M7PU39</accession>
<protein>
    <submittedName>
        <fullName evidence="1">Uncharacterized protein</fullName>
    </submittedName>
</protein>
<name>A0A3M7PU39_BRAPC</name>
<keyword evidence="2" id="KW-1185">Reference proteome</keyword>
<dbReference type="AlphaFoldDB" id="A0A3M7PU39"/>
<sequence>MCHIKKFPKMSSSESILLNNSEKKEHLKSLYHHLCTGSKSIENVDDENQTASRSFSENVTANATRKIMVSMVLVPYGINPYFDIVPR</sequence>
<comment type="caution">
    <text evidence="1">The sequence shown here is derived from an EMBL/GenBank/DDBJ whole genome shotgun (WGS) entry which is preliminary data.</text>
</comment>
<proteinExistence type="predicted"/>
<gene>
    <name evidence="1" type="ORF">BpHYR1_010233</name>
</gene>